<evidence type="ECO:0000313" key="1">
    <source>
        <dbReference type="EMBL" id="OVZ87952.1"/>
    </source>
</evidence>
<reference evidence="1 2" key="1">
    <citation type="submission" date="2017-05" db="EMBL/GenBank/DDBJ databases">
        <title>Whole genome sequencing of Yersinia kristensenii.</title>
        <authorList>
            <person name="Campioni F."/>
        </authorList>
    </citation>
    <scope>NUCLEOTIDE SEQUENCE [LARGE SCALE GENOMIC DNA]</scope>
    <source>
        <strain evidence="1 2">CFSAN060536</strain>
    </source>
</reference>
<proteinExistence type="predicted"/>
<dbReference type="AlphaFoldDB" id="A0A209A5B8"/>
<dbReference type="RefSeq" id="WP_087815672.1">
    <property type="nucleotide sequence ID" value="NZ_NHOI01000009.1"/>
</dbReference>
<dbReference type="EMBL" id="NHOI01000009">
    <property type="protein sequence ID" value="OVZ87952.1"/>
    <property type="molecule type" value="Genomic_DNA"/>
</dbReference>
<protein>
    <submittedName>
        <fullName evidence="1">Uncharacterized protein</fullName>
    </submittedName>
</protein>
<organism evidence="1 2">
    <name type="scientific">Yersinia intermedia</name>
    <dbReference type="NCBI Taxonomy" id="631"/>
    <lineage>
        <taxon>Bacteria</taxon>
        <taxon>Pseudomonadati</taxon>
        <taxon>Pseudomonadota</taxon>
        <taxon>Gammaproteobacteria</taxon>
        <taxon>Enterobacterales</taxon>
        <taxon>Yersiniaceae</taxon>
        <taxon>Yersinia</taxon>
    </lineage>
</organism>
<accession>A0A209A5B8</accession>
<comment type="caution">
    <text evidence="1">The sequence shown here is derived from an EMBL/GenBank/DDBJ whole genome shotgun (WGS) entry which is preliminary data.</text>
</comment>
<gene>
    <name evidence="1" type="ORF">CBW57_06775</name>
</gene>
<evidence type="ECO:0000313" key="2">
    <source>
        <dbReference type="Proteomes" id="UP000196440"/>
    </source>
</evidence>
<dbReference type="Proteomes" id="UP000196440">
    <property type="component" value="Unassembled WGS sequence"/>
</dbReference>
<name>A0A209A5B8_YERIN</name>
<sequence>MSKELDKEAERKLEQVLKQIQLDYHCSFSEAVGIAKKWIQDYADENGNRNVRKEAHHIVKG</sequence>